<dbReference type="AlphaFoldDB" id="A0A1H3FER8"/>
<evidence type="ECO:0000313" key="1">
    <source>
        <dbReference type="EMBL" id="SDX89375.1"/>
    </source>
</evidence>
<dbReference type="STRING" id="44576.SAMN05421881_101170"/>
<keyword evidence="2" id="KW-1185">Reference proteome</keyword>
<dbReference type="EMBL" id="FNOY01000011">
    <property type="protein sequence ID" value="SDX89375.1"/>
    <property type="molecule type" value="Genomic_DNA"/>
</dbReference>
<organism evidence="1 2">
    <name type="scientific">Nitrosomonas halophila</name>
    <dbReference type="NCBI Taxonomy" id="44576"/>
    <lineage>
        <taxon>Bacteria</taxon>
        <taxon>Pseudomonadati</taxon>
        <taxon>Pseudomonadota</taxon>
        <taxon>Betaproteobacteria</taxon>
        <taxon>Nitrosomonadales</taxon>
        <taxon>Nitrosomonadaceae</taxon>
        <taxon>Nitrosomonas</taxon>
    </lineage>
</organism>
<protein>
    <submittedName>
        <fullName evidence="1">Uncharacterized protein</fullName>
    </submittedName>
</protein>
<reference evidence="1 2" key="1">
    <citation type="submission" date="2016-10" db="EMBL/GenBank/DDBJ databases">
        <authorList>
            <person name="de Groot N.N."/>
        </authorList>
    </citation>
    <scope>NUCLEOTIDE SEQUENCE [LARGE SCALE GENOMIC DNA]</scope>
    <source>
        <strain evidence="1 2">Nm1</strain>
    </source>
</reference>
<accession>A0A1H3FER8</accession>
<dbReference type="RefSeq" id="WP_090412524.1">
    <property type="nucleotide sequence ID" value="NZ_FNOY01000011.1"/>
</dbReference>
<dbReference type="OrthoDB" id="9895667at2"/>
<name>A0A1H3FER8_9PROT</name>
<sequence>MNPIQSILLTTHSWLRNRKAVSAAGLPIVHPATACDAPAPATPQPAPAHASIGRHNQELMDALTNAKRVAITLARSGHRVLDISVGSRNARVTLHPSPRCNLLGGAMIKITRLHGVEKKTMATNLDGVQVEWTLSTPLGGR</sequence>
<evidence type="ECO:0000313" key="2">
    <source>
        <dbReference type="Proteomes" id="UP000198640"/>
    </source>
</evidence>
<dbReference type="Proteomes" id="UP000198640">
    <property type="component" value="Unassembled WGS sequence"/>
</dbReference>
<proteinExistence type="predicted"/>
<gene>
    <name evidence="1" type="ORF">SAMN05421881_101170</name>
</gene>